<dbReference type="EMBL" id="MVGT01000164">
    <property type="protein sequence ID" value="OVA19910.1"/>
    <property type="molecule type" value="Genomic_DNA"/>
</dbReference>
<organism evidence="7 8">
    <name type="scientific">Macleaya cordata</name>
    <name type="common">Five-seeded plume-poppy</name>
    <name type="synonym">Bocconia cordata</name>
    <dbReference type="NCBI Taxonomy" id="56857"/>
    <lineage>
        <taxon>Eukaryota</taxon>
        <taxon>Viridiplantae</taxon>
        <taxon>Streptophyta</taxon>
        <taxon>Embryophyta</taxon>
        <taxon>Tracheophyta</taxon>
        <taxon>Spermatophyta</taxon>
        <taxon>Magnoliopsida</taxon>
        <taxon>Ranunculales</taxon>
        <taxon>Papaveraceae</taxon>
        <taxon>Papaveroideae</taxon>
        <taxon>Macleaya</taxon>
    </lineage>
</organism>
<dbReference type="Gene3D" id="2.60.120.330">
    <property type="entry name" value="B-lactam Antibiotic, Isopenicillin N Synthase, Chain"/>
    <property type="match status" value="1"/>
</dbReference>
<dbReference type="Pfam" id="PF03171">
    <property type="entry name" value="2OG-FeII_Oxy"/>
    <property type="match status" value="1"/>
</dbReference>
<dbReference type="PROSITE" id="PS51471">
    <property type="entry name" value="FE2OG_OXY"/>
    <property type="match status" value="1"/>
</dbReference>
<name>A0A200RB11_MACCD</name>
<proteinExistence type="inferred from homology"/>
<evidence type="ECO:0000313" key="8">
    <source>
        <dbReference type="Proteomes" id="UP000195402"/>
    </source>
</evidence>
<dbReference type="PANTHER" id="PTHR47991">
    <property type="entry name" value="OXOGLUTARATE/IRON-DEPENDENT DIOXYGENASE"/>
    <property type="match status" value="1"/>
</dbReference>
<comment type="caution">
    <text evidence="7">The sequence shown here is derived from an EMBL/GenBank/DDBJ whole genome shotgun (WGS) entry which is preliminary data.</text>
</comment>
<keyword evidence="3 4" id="KW-0408">Iron</keyword>
<dbReference type="InterPro" id="IPR027443">
    <property type="entry name" value="IPNS-like_sf"/>
</dbReference>
<dbReference type="OrthoDB" id="288590at2759"/>
<feature type="compositionally biased region" description="Polar residues" evidence="5">
    <location>
        <begin position="278"/>
        <end position="297"/>
    </location>
</feature>
<dbReference type="FunCoup" id="A0A200RB11">
    <property type="interactions" value="21"/>
</dbReference>
<dbReference type="InterPro" id="IPR026992">
    <property type="entry name" value="DIOX_N"/>
</dbReference>
<feature type="region of interest" description="Disordered" evidence="5">
    <location>
        <begin position="275"/>
        <end position="308"/>
    </location>
</feature>
<keyword evidence="2 4" id="KW-0479">Metal-binding</keyword>
<dbReference type="OMA" id="EHTDYEC"/>
<reference evidence="7 8" key="1">
    <citation type="journal article" date="2017" name="Mol. Plant">
        <title>The Genome of Medicinal Plant Macleaya cordata Provides New Insights into Benzylisoquinoline Alkaloids Metabolism.</title>
        <authorList>
            <person name="Liu X."/>
            <person name="Liu Y."/>
            <person name="Huang P."/>
            <person name="Ma Y."/>
            <person name="Qing Z."/>
            <person name="Tang Q."/>
            <person name="Cao H."/>
            <person name="Cheng P."/>
            <person name="Zheng Y."/>
            <person name="Yuan Z."/>
            <person name="Zhou Y."/>
            <person name="Liu J."/>
            <person name="Tang Z."/>
            <person name="Zhuo Y."/>
            <person name="Zhang Y."/>
            <person name="Yu L."/>
            <person name="Huang J."/>
            <person name="Yang P."/>
            <person name="Peng Q."/>
            <person name="Zhang J."/>
            <person name="Jiang W."/>
            <person name="Zhang Z."/>
            <person name="Lin K."/>
            <person name="Ro D.K."/>
            <person name="Chen X."/>
            <person name="Xiong X."/>
            <person name="Shang Y."/>
            <person name="Huang S."/>
            <person name="Zeng J."/>
        </authorList>
    </citation>
    <scope>NUCLEOTIDE SEQUENCE [LARGE SCALE GENOMIC DNA]</scope>
    <source>
        <strain evidence="8">cv. BLH2017</strain>
        <tissue evidence="7">Root</tissue>
    </source>
</reference>
<protein>
    <submittedName>
        <fullName evidence="7">Oxoglutarate/iron-dependent dioxygenase</fullName>
    </submittedName>
</protein>
<keyword evidence="4" id="KW-0560">Oxidoreductase</keyword>
<dbReference type="InterPro" id="IPR050295">
    <property type="entry name" value="Plant_2OG-oxidoreductases"/>
</dbReference>
<dbReference type="InterPro" id="IPR044861">
    <property type="entry name" value="IPNS-like_FE2OG_OXY"/>
</dbReference>
<accession>A0A200RB11</accession>
<keyword evidence="8" id="KW-1185">Reference proteome</keyword>
<evidence type="ECO:0000256" key="1">
    <source>
        <dbReference type="ARBA" id="ARBA00008056"/>
    </source>
</evidence>
<keyword evidence="7" id="KW-0223">Dioxygenase</keyword>
<dbReference type="GO" id="GO:0051213">
    <property type="term" value="F:dioxygenase activity"/>
    <property type="evidence" value="ECO:0007669"/>
    <property type="project" value="UniProtKB-KW"/>
</dbReference>
<comment type="similarity">
    <text evidence="1 4">Belongs to the iron/ascorbate-dependent oxidoreductase family.</text>
</comment>
<evidence type="ECO:0000313" key="7">
    <source>
        <dbReference type="EMBL" id="OVA19910.1"/>
    </source>
</evidence>
<sequence length="308" mass="34987">MESKVLSTGIHYSSLPENYIRPVSERPRLSEVISCHDIPVIDLGCTDRTKTIQLIHHACRTFGFFQVINHGISVESTDRMFKIAEEFFHLPLDEKLKFYSDDPSKTMRLSTSFNVKKETVHNWRDYLRLHCHPLDKFVHDWPSVPPSFKDVVSTYCQEVRQLGFRLLEAVSESLGLEGDHIEKMLGDQGQHMAINYYPPCPQPDLTYGLPAHTDPNTITILLQDQEVAGLQVLKDGQWIAVNPHPNAFVVNIGDQLQTWQRVRVRVDPSRVGGLTGSRLLNPNPDSLNKRVSFSNPNPRRVDLNGLAG</sequence>
<dbReference type="InParanoid" id="A0A200RB11"/>
<dbReference type="InterPro" id="IPR005123">
    <property type="entry name" value="Oxoglu/Fe-dep_dioxygenase_dom"/>
</dbReference>
<dbReference type="Pfam" id="PF14226">
    <property type="entry name" value="DIOX_N"/>
    <property type="match status" value="1"/>
</dbReference>
<dbReference type="STRING" id="56857.A0A200RB11"/>
<dbReference type="SUPFAM" id="SSF51197">
    <property type="entry name" value="Clavaminate synthase-like"/>
    <property type="match status" value="1"/>
</dbReference>
<dbReference type="Proteomes" id="UP000195402">
    <property type="component" value="Unassembled WGS sequence"/>
</dbReference>
<dbReference type="AlphaFoldDB" id="A0A200RB11"/>
<evidence type="ECO:0000259" key="6">
    <source>
        <dbReference type="PROSITE" id="PS51471"/>
    </source>
</evidence>
<gene>
    <name evidence="7" type="ORF">BVC80_237g8</name>
</gene>
<feature type="domain" description="Fe2OG dioxygenase" evidence="6">
    <location>
        <begin position="180"/>
        <end position="296"/>
    </location>
</feature>
<evidence type="ECO:0000256" key="5">
    <source>
        <dbReference type="SAM" id="MobiDB-lite"/>
    </source>
</evidence>
<evidence type="ECO:0000256" key="2">
    <source>
        <dbReference type="ARBA" id="ARBA00022723"/>
    </source>
</evidence>
<dbReference type="GO" id="GO:0046872">
    <property type="term" value="F:metal ion binding"/>
    <property type="evidence" value="ECO:0007669"/>
    <property type="project" value="UniProtKB-KW"/>
</dbReference>
<evidence type="ECO:0000256" key="4">
    <source>
        <dbReference type="RuleBase" id="RU003682"/>
    </source>
</evidence>
<evidence type="ECO:0000256" key="3">
    <source>
        <dbReference type="ARBA" id="ARBA00023004"/>
    </source>
</evidence>